<organism evidence="9 10">
    <name type="scientific">Talaromyces islandicus</name>
    <name type="common">Penicillium islandicum</name>
    <dbReference type="NCBI Taxonomy" id="28573"/>
    <lineage>
        <taxon>Eukaryota</taxon>
        <taxon>Fungi</taxon>
        <taxon>Dikarya</taxon>
        <taxon>Ascomycota</taxon>
        <taxon>Pezizomycotina</taxon>
        <taxon>Eurotiomycetes</taxon>
        <taxon>Eurotiomycetidae</taxon>
        <taxon>Eurotiales</taxon>
        <taxon>Trichocomaceae</taxon>
        <taxon>Talaromyces</taxon>
        <taxon>Talaromyces sect. Islandici</taxon>
    </lineage>
</organism>
<evidence type="ECO:0000256" key="3">
    <source>
        <dbReference type="ARBA" id="ARBA00023015"/>
    </source>
</evidence>
<gene>
    <name evidence="9" type="ORF">PISL3812_01404</name>
</gene>
<feature type="region of interest" description="Disordered" evidence="7">
    <location>
        <begin position="1"/>
        <end position="47"/>
    </location>
</feature>
<evidence type="ECO:0000313" key="10">
    <source>
        <dbReference type="Proteomes" id="UP000054383"/>
    </source>
</evidence>
<evidence type="ECO:0000256" key="5">
    <source>
        <dbReference type="ARBA" id="ARBA00023163"/>
    </source>
</evidence>
<dbReference type="Pfam" id="PF04082">
    <property type="entry name" value="Fungal_trans"/>
    <property type="match status" value="1"/>
</dbReference>
<dbReference type="InterPro" id="IPR051430">
    <property type="entry name" value="Fungal_TF_Env_Response"/>
</dbReference>
<keyword evidence="5" id="KW-0804">Transcription</keyword>
<accession>A0A0U1LM09</accession>
<dbReference type="PANTHER" id="PTHR31944:SF129">
    <property type="entry name" value="ASPYRIDONES CLUSTER REGULATOR APDR-RELATED"/>
    <property type="match status" value="1"/>
</dbReference>
<evidence type="ECO:0000256" key="4">
    <source>
        <dbReference type="ARBA" id="ARBA00023125"/>
    </source>
</evidence>
<dbReference type="InterPro" id="IPR007219">
    <property type="entry name" value="XnlR_reg_dom"/>
</dbReference>
<dbReference type="OMA" id="REYDQYW"/>
<dbReference type="OrthoDB" id="4337792at2759"/>
<dbReference type="PANTHER" id="PTHR31944">
    <property type="entry name" value="HEME-RESPONSIVE ZINC FINGER TRANSCRIPTION FACTOR HAP1"/>
    <property type="match status" value="1"/>
</dbReference>
<keyword evidence="10" id="KW-1185">Reference proteome</keyword>
<feature type="domain" description="Xylanolytic transcriptional activator regulatory" evidence="8">
    <location>
        <begin position="148"/>
        <end position="366"/>
    </location>
</feature>
<reference evidence="9 10" key="1">
    <citation type="submission" date="2015-04" db="EMBL/GenBank/DDBJ databases">
        <authorList>
            <person name="Syromyatnikov M.Y."/>
            <person name="Popov V.N."/>
        </authorList>
    </citation>
    <scope>NUCLEOTIDE SEQUENCE [LARGE SCALE GENOMIC DNA]</scope>
    <source>
        <strain evidence="9">WF-38-12</strain>
    </source>
</reference>
<sequence length="645" mass="73259">MTSVFSLDPPSNASKVNMDSPSTLISTLGSQNTQPIGLSEQQPSSQSPIAPLADNGWVLCSWQGELKGVVSKNRYFGQSHWMNYVAPFQSIQRLVLHYETNPESELYDLTNKCKVASRDIKVQEKILPSIASHPSDYVPPRETADKLLQSYIQNFEPIYRIIHIPRFKREYEFYWTNPRISSHGMVTRLLLMMSIGAIFQPRQEAILLHSSALQWIYVAQTWVSTPFDKYRLTIEGLQIQCLLILAKLTHDVDGDFLRASSGSLLSTAMHIGLHIDPELHGVENISAEDIQLRRKLWTTVIELVAQTSIDSGATPLIRASDFDCKAPLNVEDVDLDQDAAHFLSTVQPPHKFTQSSLQIMLASSLLLRLEIIAFVNDFRLDSNKYDRALSLAKRLTGNCALNSAAFREFKESSHSPTDFQISMIELLTHQYIFALHYPYAIKAKTDPALYYSRKVCLDTAQFFLQTQDNAYAHLQLWGGGVFRATPLKAASFIGEEMLYQIETDTTFFSREKRCLNTQNELRTYIECYLEMAFDRLKVGPTNIRPYVMVSALLAQIDATSDKLPVQERVLARIRNDLASCYEVLRGRVRERDSSESNNTIIHENDMGADVGTLQDILATRNTWLDVDQLPEMDWWLLSGDMDDFS</sequence>
<dbReference type="GO" id="GO:0000978">
    <property type="term" value="F:RNA polymerase II cis-regulatory region sequence-specific DNA binding"/>
    <property type="evidence" value="ECO:0007669"/>
    <property type="project" value="TreeGrafter"/>
</dbReference>
<dbReference type="EMBL" id="CVMT01000001">
    <property type="protein sequence ID" value="CRG84064.1"/>
    <property type="molecule type" value="Genomic_DNA"/>
</dbReference>
<dbReference type="GO" id="GO:0006351">
    <property type="term" value="P:DNA-templated transcription"/>
    <property type="evidence" value="ECO:0007669"/>
    <property type="project" value="InterPro"/>
</dbReference>
<protein>
    <submittedName>
        <fullName evidence="9">Low affinity potassium transport system protein kup</fullName>
    </submittedName>
</protein>
<dbReference type="GO" id="GO:0008270">
    <property type="term" value="F:zinc ion binding"/>
    <property type="evidence" value="ECO:0007669"/>
    <property type="project" value="InterPro"/>
</dbReference>
<keyword evidence="3" id="KW-0805">Transcription regulation</keyword>
<keyword evidence="6" id="KW-0539">Nucleus</keyword>
<dbReference type="Proteomes" id="UP000054383">
    <property type="component" value="Unassembled WGS sequence"/>
</dbReference>
<evidence type="ECO:0000256" key="1">
    <source>
        <dbReference type="ARBA" id="ARBA00022723"/>
    </source>
</evidence>
<keyword evidence="1" id="KW-0479">Metal-binding</keyword>
<evidence type="ECO:0000259" key="8">
    <source>
        <dbReference type="Pfam" id="PF04082"/>
    </source>
</evidence>
<evidence type="ECO:0000256" key="6">
    <source>
        <dbReference type="ARBA" id="ARBA00023242"/>
    </source>
</evidence>
<proteinExistence type="predicted"/>
<dbReference type="GO" id="GO:0001228">
    <property type="term" value="F:DNA-binding transcription activator activity, RNA polymerase II-specific"/>
    <property type="evidence" value="ECO:0007669"/>
    <property type="project" value="TreeGrafter"/>
</dbReference>
<evidence type="ECO:0000313" key="9">
    <source>
        <dbReference type="EMBL" id="CRG84064.1"/>
    </source>
</evidence>
<evidence type="ECO:0000256" key="7">
    <source>
        <dbReference type="SAM" id="MobiDB-lite"/>
    </source>
</evidence>
<evidence type="ECO:0000256" key="2">
    <source>
        <dbReference type="ARBA" id="ARBA00022833"/>
    </source>
</evidence>
<name>A0A0U1LM09_TALIS</name>
<dbReference type="CDD" id="cd12148">
    <property type="entry name" value="fungal_TF_MHR"/>
    <property type="match status" value="1"/>
</dbReference>
<dbReference type="GO" id="GO:0005634">
    <property type="term" value="C:nucleus"/>
    <property type="evidence" value="ECO:0007669"/>
    <property type="project" value="TreeGrafter"/>
</dbReference>
<keyword evidence="2" id="KW-0862">Zinc</keyword>
<dbReference type="AlphaFoldDB" id="A0A0U1LM09"/>
<keyword evidence="4" id="KW-0238">DNA-binding</keyword>